<dbReference type="Proteomes" id="UP000011841">
    <property type="component" value="Chromosome"/>
</dbReference>
<dbReference type="InterPro" id="IPR008927">
    <property type="entry name" value="6-PGluconate_DH-like_C_sf"/>
</dbReference>
<evidence type="ECO:0000256" key="13">
    <source>
        <dbReference type="RuleBase" id="RU003707"/>
    </source>
</evidence>
<keyword evidence="10" id="KW-0456">Lyase</keyword>
<evidence type="ECO:0000256" key="3">
    <source>
        <dbReference type="ARBA" id="ARBA00008750"/>
    </source>
</evidence>
<dbReference type="InterPro" id="IPR018376">
    <property type="entry name" value="Enoyl-CoA_hyd/isom_CS"/>
</dbReference>
<dbReference type="PANTHER" id="PTHR43612:SF3">
    <property type="entry name" value="TRIFUNCTIONAL ENZYME SUBUNIT ALPHA, MITOCHONDRIAL"/>
    <property type="match status" value="1"/>
</dbReference>
<organism evidence="16 17">
    <name type="scientific">Bradyrhizobium oligotrophicum S58</name>
    <dbReference type="NCBI Taxonomy" id="1245469"/>
    <lineage>
        <taxon>Bacteria</taxon>
        <taxon>Pseudomonadati</taxon>
        <taxon>Pseudomonadota</taxon>
        <taxon>Alphaproteobacteria</taxon>
        <taxon>Hyphomicrobiales</taxon>
        <taxon>Nitrobacteraceae</taxon>
        <taxon>Bradyrhizobium</taxon>
    </lineage>
</organism>
<dbReference type="eggNOG" id="COG1024">
    <property type="taxonomic scope" value="Bacteria"/>
</dbReference>
<dbReference type="SUPFAM" id="SSF48179">
    <property type="entry name" value="6-phosphogluconate dehydrogenase C-terminal domain-like"/>
    <property type="match status" value="2"/>
</dbReference>
<dbReference type="Pfam" id="PF02737">
    <property type="entry name" value="3HCDH_N"/>
    <property type="match status" value="1"/>
</dbReference>
<evidence type="ECO:0000256" key="8">
    <source>
        <dbReference type="ARBA" id="ARBA00023027"/>
    </source>
</evidence>
<evidence type="ECO:0000256" key="11">
    <source>
        <dbReference type="ARBA" id="ARBA00023268"/>
    </source>
</evidence>
<evidence type="ECO:0000256" key="12">
    <source>
        <dbReference type="ARBA" id="ARBA00049556"/>
    </source>
</evidence>
<evidence type="ECO:0000256" key="6">
    <source>
        <dbReference type="ARBA" id="ARBA00022963"/>
    </source>
</evidence>
<evidence type="ECO:0000259" key="14">
    <source>
        <dbReference type="Pfam" id="PF00725"/>
    </source>
</evidence>
<keyword evidence="11" id="KW-0511">Multifunctional enzyme</keyword>
<gene>
    <name evidence="16" type="ORF">S58_21280</name>
</gene>
<keyword evidence="17" id="KW-1185">Reference proteome</keyword>
<dbReference type="GO" id="GO:0006635">
    <property type="term" value="P:fatty acid beta-oxidation"/>
    <property type="evidence" value="ECO:0007669"/>
    <property type="project" value="UniProtKB-UniPathway"/>
</dbReference>
<comment type="catalytic activity">
    <reaction evidence="12">
        <text>a (3S)-3-hydroxyacyl-CoA + NAD(+) = a 3-oxoacyl-CoA + NADH + H(+)</text>
        <dbReference type="Rhea" id="RHEA:22432"/>
        <dbReference type="ChEBI" id="CHEBI:15378"/>
        <dbReference type="ChEBI" id="CHEBI:57318"/>
        <dbReference type="ChEBI" id="CHEBI:57540"/>
        <dbReference type="ChEBI" id="CHEBI:57945"/>
        <dbReference type="ChEBI" id="CHEBI:90726"/>
        <dbReference type="EC" id="1.1.1.35"/>
    </reaction>
</comment>
<keyword evidence="6" id="KW-0442">Lipid degradation</keyword>
<dbReference type="CDD" id="cd06558">
    <property type="entry name" value="crotonase-like"/>
    <property type="match status" value="1"/>
</dbReference>
<comment type="similarity">
    <text evidence="13">Belongs to the enoyl-CoA hydratase/isomerase family.</text>
</comment>
<dbReference type="EMBL" id="AP012603">
    <property type="protein sequence ID" value="BAM88134.1"/>
    <property type="molecule type" value="Genomic_DNA"/>
</dbReference>
<dbReference type="InterPro" id="IPR036291">
    <property type="entry name" value="NAD(P)-bd_dom_sf"/>
</dbReference>
<evidence type="ECO:0000256" key="2">
    <source>
        <dbReference type="ARBA" id="ARBA00007005"/>
    </source>
</evidence>
<accession>M4Z4P7</accession>
<dbReference type="UniPathway" id="UPA00659"/>
<evidence type="ECO:0000256" key="9">
    <source>
        <dbReference type="ARBA" id="ARBA00023098"/>
    </source>
</evidence>
<dbReference type="EC" id="4.2.1.17" evidence="4"/>
<dbReference type="GO" id="GO:0016509">
    <property type="term" value="F:long-chain (3S)-3-hydroxyacyl-CoA dehydrogenase (NAD+) activity"/>
    <property type="evidence" value="ECO:0007669"/>
    <property type="project" value="TreeGrafter"/>
</dbReference>
<dbReference type="eggNOG" id="COG1250">
    <property type="taxonomic scope" value="Bacteria"/>
</dbReference>
<protein>
    <recommendedName>
        <fullName evidence="4">enoyl-CoA hydratase</fullName>
        <ecNumber evidence="4">4.2.1.17</ecNumber>
    </recommendedName>
</protein>
<dbReference type="GO" id="GO:0070403">
    <property type="term" value="F:NAD+ binding"/>
    <property type="evidence" value="ECO:0007669"/>
    <property type="project" value="InterPro"/>
</dbReference>
<dbReference type="InterPro" id="IPR029045">
    <property type="entry name" value="ClpP/crotonase-like_dom_sf"/>
</dbReference>
<comment type="similarity">
    <text evidence="3">In the N-terminal section; belongs to the enoyl-CoA hydratase/isomerase family.</text>
</comment>
<evidence type="ECO:0000256" key="7">
    <source>
        <dbReference type="ARBA" id="ARBA00023002"/>
    </source>
</evidence>
<keyword evidence="7" id="KW-0560">Oxidoreductase</keyword>
<dbReference type="AlphaFoldDB" id="M4Z4P7"/>
<dbReference type="GeneID" id="301816035"/>
<dbReference type="InterPro" id="IPR050136">
    <property type="entry name" value="FA_oxidation_alpha_subunit"/>
</dbReference>
<proteinExistence type="inferred from homology"/>
<dbReference type="Gene3D" id="3.90.226.10">
    <property type="entry name" value="2-enoyl-CoA Hydratase, Chain A, domain 1"/>
    <property type="match status" value="1"/>
</dbReference>
<keyword evidence="5" id="KW-0276">Fatty acid metabolism</keyword>
<feature type="domain" description="3-hydroxyacyl-CoA dehydrogenase NAD binding" evidence="15">
    <location>
        <begin position="316"/>
        <end position="493"/>
    </location>
</feature>
<dbReference type="InterPro" id="IPR001753">
    <property type="entry name" value="Enoyl-CoA_hydra/iso"/>
</dbReference>
<evidence type="ECO:0000313" key="17">
    <source>
        <dbReference type="Proteomes" id="UP000011841"/>
    </source>
</evidence>
<evidence type="ECO:0000259" key="15">
    <source>
        <dbReference type="Pfam" id="PF02737"/>
    </source>
</evidence>
<keyword evidence="8" id="KW-0520">NAD</keyword>
<evidence type="ECO:0000256" key="4">
    <source>
        <dbReference type="ARBA" id="ARBA00012076"/>
    </source>
</evidence>
<dbReference type="GO" id="GO:0004300">
    <property type="term" value="F:enoyl-CoA hydratase activity"/>
    <property type="evidence" value="ECO:0007669"/>
    <property type="project" value="UniProtKB-EC"/>
</dbReference>
<evidence type="ECO:0000256" key="1">
    <source>
        <dbReference type="ARBA" id="ARBA00005005"/>
    </source>
</evidence>
<dbReference type="PATRIC" id="fig|1245469.3.peg.2180"/>
<dbReference type="PANTHER" id="PTHR43612">
    <property type="entry name" value="TRIFUNCTIONAL ENZYME SUBUNIT ALPHA"/>
    <property type="match status" value="1"/>
</dbReference>
<dbReference type="RefSeq" id="WP_015665260.1">
    <property type="nucleotide sequence ID" value="NC_020453.1"/>
</dbReference>
<name>M4Z4P7_9BRAD</name>
<evidence type="ECO:0000256" key="10">
    <source>
        <dbReference type="ARBA" id="ARBA00023239"/>
    </source>
</evidence>
<dbReference type="HOGENOM" id="CLU_009834_16_0_5"/>
<dbReference type="STRING" id="1245469.S58_21280"/>
<dbReference type="Pfam" id="PF00725">
    <property type="entry name" value="3HCDH"/>
    <property type="match status" value="1"/>
</dbReference>
<dbReference type="SUPFAM" id="SSF52096">
    <property type="entry name" value="ClpP/crotonase"/>
    <property type="match status" value="1"/>
</dbReference>
<comment type="pathway">
    <text evidence="1">Lipid metabolism; fatty acid beta-oxidation.</text>
</comment>
<dbReference type="FunFam" id="3.40.50.720:FF:000009">
    <property type="entry name" value="Fatty oxidation complex, alpha subunit"/>
    <property type="match status" value="1"/>
</dbReference>
<dbReference type="OrthoDB" id="9771883at2"/>
<dbReference type="Pfam" id="PF00378">
    <property type="entry name" value="ECH_1"/>
    <property type="match status" value="1"/>
</dbReference>
<reference evidence="16 17" key="1">
    <citation type="journal article" date="2013" name="Appl. Environ. Microbiol.">
        <title>Genome analysis suggests that the soil oligotrophic bacterium Agromonas oligotrophica (Bradyrhizobium oligotrophicum) is a nitrogen-fixing symbiont of Aeschynomene indica.</title>
        <authorList>
            <person name="Okubo T."/>
            <person name="Fukushima S."/>
            <person name="Itakura M."/>
            <person name="Oshima K."/>
            <person name="Longtonglang A."/>
            <person name="Teaumroong N."/>
            <person name="Mitsui H."/>
            <person name="Hattori M."/>
            <person name="Hattori R."/>
            <person name="Hattori T."/>
            <person name="Minamisawa K."/>
        </authorList>
    </citation>
    <scope>NUCLEOTIDE SEQUENCE [LARGE SCALE GENOMIC DNA]</scope>
    <source>
        <strain evidence="16 17">S58</strain>
    </source>
</reference>
<sequence length="713" mass="76429">MTAIDYARDDQGIVTLTMDMPGQAVNTMTQAFRDAYREAVERIEQEREKIIGVILTSNKPTFFAGGDLKGLLAANDAAALFARAEATKATMRRLEKLGKPVVAAINGAALGGGFELGLACHARFAINDGGLQLGLPETTLGLIPGAGGIVRLVCMLGLEAAMPLVLDGVVLGAERALELKLLNGLARDEDELLAEARSWILDNPDASQPWDRKGFRIPGSTPDAAAPLAWLRTAPTLLMKKHRLRYPALEAAMSAAVEGAAVDFDTASRIESRYLAKVAVGGVAKNMIRTLFFQMNEIKARKSRPEGIPDASFARIGVLGAGLMGRGIAQVAAQRGISVVLKDVSREQAEKAKSQIQSGLERQVEKGRLSADRISAALALIKPTGSPSDLAGSELIIEAVFEDRDLKRSVTQEAEPYLAHGGIFASNTSTLPITGLAQASASPANYVGLHFFSPVDRMPLVEIIKGATTSAETLARAYDFVRQINKTPIVVNDSRGFFTSRVFGTFTREAGAMLAEGVDPAAIENAAIWAGMPAGPLAVMDETSLALAWSVRLQTIADLQAAGKSAPAHPHWAVVDRMVNGLKRPGRAGGRGFYEYPAGGKKRIWPGLREHFPPSSAQIPLEELSDRFLFIQAIEAVRCLEEKIIESSRDANIGAVLGIGYPRWTGGPLQYIDMIGPKPFALRASELATKYGDRFHPPRMLVQMADGDGRFCA</sequence>
<dbReference type="PROSITE" id="PS00166">
    <property type="entry name" value="ENOYL_COA_HYDRATASE"/>
    <property type="match status" value="1"/>
</dbReference>
<evidence type="ECO:0000256" key="5">
    <source>
        <dbReference type="ARBA" id="ARBA00022832"/>
    </source>
</evidence>
<dbReference type="Gene3D" id="1.10.1040.50">
    <property type="match status" value="1"/>
</dbReference>
<dbReference type="InterPro" id="IPR006108">
    <property type="entry name" value="3HC_DH_C"/>
</dbReference>
<dbReference type="Gene3D" id="3.40.50.720">
    <property type="entry name" value="NAD(P)-binding Rossmann-like Domain"/>
    <property type="match status" value="1"/>
</dbReference>
<comment type="similarity">
    <text evidence="2">In the central section; belongs to the 3-hydroxyacyl-CoA dehydrogenase family.</text>
</comment>
<evidence type="ECO:0000313" key="16">
    <source>
        <dbReference type="EMBL" id="BAM88134.1"/>
    </source>
</evidence>
<keyword evidence="9" id="KW-0443">Lipid metabolism</keyword>
<dbReference type="SUPFAM" id="SSF51735">
    <property type="entry name" value="NAD(P)-binding Rossmann-fold domains"/>
    <property type="match status" value="1"/>
</dbReference>
<dbReference type="InterPro" id="IPR006176">
    <property type="entry name" value="3-OHacyl-CoA_DH_NAD-bd"/>
</dbReference>
<dbReference type="KEGG" id="aol:S58_21280"/>
<feature type="domain" description="3-hydroxyacyl-CoA dehydrogenase C-terminal" evidence="14">
    <location>
        <begin position="496"/>
        <end position="596"/>
    </location>
</feature>